<accession>A0ABV2SYS9</accession>
<name>A0ABV2SYS9_9BACT</name>
<dbReference type="PROSITE" id="PS01124">
    <property type="entry name" value="HTH_ARAC_FAMILY_2"/>
    <property type="match status" value="1"/>
</dbReference>
<feature type="domain" description="HTH araC/xylS-type" evidence="4">
    <location>
        <begin position="196"/>
        <end position="271"/>
    </location>
</feature>
<dbReference type="Pfam" id="PF20240">
    <property type="entry name" value="DUF6597"/>
    <property type="match status" value="1"/>
</dbReference>
<dbReference type="InterPro" id="IPR050204">
    <property type="entry name" value="AraC_XylS_family_regulators"/>
</dbReference>
<gene>
    <name evidence="5" type="ORF">ABR189_01095</name>
</gene>
<sequence length="271" mass="31371">MAPVPSIRQLYQPVQPTVKQTVAQVSYVELLPDPALQNYIYCYWQLHTSSPLQETFHYRVVADGCMDIFFELHQPQESFVMGFSSAYTAFPLSPTFHYIGIRFFPAAFPLLFNIAAAELTNRFETLSVVLPDTARFIASHFHPALTTAEIKHQLDQHFLPILLQKTLQQDRRFFNALHTILEQQGIVNIEKELATGISNRQLRRLFEHYIGDSAKTFSKVVRFQHILHSNPSPAYLRKHKIFFDAGYYDQAHFIKEFKTLFGLTPTQAFEQ</sequence>
<keyword evidence="6" id="KW-1185">Reference proteome</keyword>
<keyword evidence="1" id="KW-0805">Transcription regulation</keyword>
<dbReference type="Gene3D" id="1.10.10.60">
    <property type="entry name" value="Homeodomain-like"/>
    <property type="match status" value="1"/>
</dbReference>
<evidence type="ECO:0000256" key="3">
    <source>
        <dbReference type="ARBA" id="ARBA00023163"/>
    </source>
</evidence>
<dbReference type="InterPro" id="IPR018060">
    <property type="entry name" value="HTH_AraC"/>
</dbReference>
<dbReference type="PANTHER" id="PTHR46796">
    <property type="entry name" value="HTH-TYPE TRANSCRIPTIONAL ACTIVATOR RHAS-RELATED"/>
    <property type="match status" value="1"/>
</dbReference>
<proteinExistence type="predicted"/>
<keyword evidence="2" id="KW-0238">DNA-binding</keyword>
<dbReference type="Proteomes" id="UP001549749">
    <property type="component" value="Unassembled WGS sequence"/>
</dbReference>
<dbReference type="EMBL" id="JBEXAC010000001">
    <property type="protein sequence ID" value="MET6995937.1"/>
    <property type="molecule type" value="Genomic_DNA"/>
</dbReference>
<dbReference type="RefSeq" id="WP_354658584.1">
    <property type="nucleotide sequence ID" value="NZ_JBEXAC010000001.1"/>
</dbReference>
<comment type="caution">
    <text evidence="5">The sequence shown here is derived from an EMBL/GenBank/DDBJ whole genome shotgun (WGS) entry which is preliminary data.</text>
</comment>
<dbReference type="InterPro" id="IPR046532">
    <property type="entry name" value="DUF6597"/>
</dbReference>
<evidence type="ECO:0000313" key="5">
    <source>
        <dbReference type="EMBL" id="MET6995937.1"/>
    </source>
</evidence>
<dbReference type="Pfam" id="PF12833">
    <property type="entry name" value="HTH_18"/>
    <property type="match status" value="1"/>
</dbReference>
<keyword evidence="3" id="KW-0804">Transcription</keyword>
<evidence type="ECO:0000313" key="6">
    <source>
        <dbReference type="Proteomes" id="UP001549749"/>
    </source>
</evidence>
<protein>
    <submittedName>
        <fullName evidence="5">Helix-turn-helix domain-containing protein</fullName>
    </submittedName>
</protein>
<reference evidence="5 6" key="1">
    <citation type="submission" date="2024-06" db="EMBL/GenBank/DDBJ databases">
        <title>Chitinophaga defluvii sp. nov., isolated from municipal sewage.</title>
        <authorList>
            <person name="Zhang L."/>
        </authorList>
    </citation>
    <scope>NUCLEOTIDE SEQUENCE [LARGE SCALE GENOMIC DNA]</scope>
    <source>
        <strain evidence="5 6">H8</strain>
    </source>
</reference>
<organism evidence="5 6">
    <name type="scientific">Chitinophaga defluvii</name>
    <dbReference type="NCBI Taxonomy" id="3163343"/>
    <lineage>
        <taxon>Bacteria</taxon>
        <taxon>Pseudomonadati</taxon>
        <taxon>Bacteroidota</taxon>
        <taxon>Chitinophagia</taxon>
        <taxon>Chitinophagales</taxon>
        <taxon>Chitinophagaceae</taxon>
        <taxon>Chitinophaga</taxon>
    </lineage>
</organism>
<evidence type="ECO:0000256" key="1">
    <source>
        <dbReference type="ARBA" id="ARBA00023015"/>
    </source>
</evidence>
<dbReference type="PANTHER" id="PTHR46796:SF13">
    <property type="entry name" value="HTH-TYPE TRANSCRIPTIONAL ACTIVATOR RHAS"/>
    <property type="match status" value="1"/>
</dbReference>
<evidence type="ECO:0000259" key="4">
    <source>
        <dbReference type="PROSITE" id="PS01124"/>
    </source>
</evidence>
<evidence type="ECO:0000256" key="2">
    <source>
        <dbReference type="ARBA" id="ARBA00023125"/>
    </source>
</evidence>